<feature type="region of interest" description="Disordered" evidence="4">
    <location>
        <begin position="597"/>
        <end position="619"/>
    </location>
</feature>
<evidence type="ECO:0000313" key="8">
    <source>
        <dbReference type="Proteomes" id="UP000694388"/>
    </source>
</evidence>
<dbReference type="InterPro" id="IPR057126">
    <property type="entry name" value="NAV1-like_ubiquitin-like"/>
</dbReference>
<dbReference type="AlphaFoldDB" id="A0A8C4N8M4"/>
<evidence type="ECO:0000256" key="2">
    <source>
        <dbReference type="ARBA" id="ARBA00023054"/>
    </source>
</evidence>
<dbReference type="SUPFAM" id="SSF52540">
    <property type="entry name" value="P-loop containing nucleoside triphosphate hydrolases"/>
    <property type="match status" value="1"/>
</dbReference>
<evidence type="ECO:0000259" key="6">
    <source>
        <dbReference type="Pfam" id="PF25408"/>
    </source>
</evidence>
<dbReference type="GO" id="GO:0022008">
    <property type="term" value="P:neurogenesis"/>
    <property type="evidence" value="ECO:0007669"/>
    <property type="project" value="InterPro"/>
</dbReference>
<organism evidence="7 8">
    <name type="scientific">Eptatretus burgeri</name>
    <name type="common">Inshore hagfish</name>
    <dbReference type="NCBI Taxonomy" id="7764"/>
    <lineage>
        <taxon>Eukaryota</taxon>
        <taxon>Metazoa</taxon>
        <taxon>Chordata</taxon>
        <taxon>Craniata</taxon>
        <taxon>Vertebrata</taxon>
        <taxon>Cyclostomata</taxon>
        <taxon>Myxini</taxon>
        <taxon>Myxiniformes</taxon>
        <taxon>Myxinidae</taxon>
        <taxon>Eptatretinae</taxon>
        <taxon>Eptatretus</taxon>
    </lineage>
</organism>
<sequence>MWILPCRSLQTAKRKRRRVGYLQLKTSFKQVFARKKPGRGLGDQPDGAVESTEIPEPWNPDMKSSNSSEIVSSGESSDLVMEQLRKELRQKELKLTDVQLDALCSAQQLEQLQDSMVDLQIQIENLKVENDLLRLDTPGSGTHTPLSAVDSPRLPRACLQHSHSTPSASHLDSLLGESTESTIALSIVEKTPPQSILLVVSVKDCWSANKGSSKSECMIGRSYVHEGTRWEELDGTVKHLFKSYIMRVDPITSLGLCAESLMGYTLGSTLRLRGAVEPQGLPWNYQNLGETKLHIILKGPAEGSLEAAAFESLLPKPCLQRLLSQLKEKRHLLLTGPPGTGKAQLADLLARHTLLAEGQPCSSDTVANFIVDNKSAPEIGHYLSEISELCKSRLQASQIPKVLILHSQQAGASLGLLLMQALRCTHPLFPYLIGTRDQVASTQDLNLHSDVRCVVLGVETEPIKGLLGRFLRRYLIDVEVERNCRNSSLCKVIEWLPKVWRHLNRYLEVHGPPGLYIGPQVFMSCPMDVTASRGWFCQLWNNSLAPFIRGAVCTGKQQESMVPSWEDPTQWLLDSCPWPSGPGTPGWQRLQHDDETACDDNVNPLAMPSSPSSPKNDSLTEMLLWLKNSGNPTPS</sequence>
<keyword evidence="8" id="KW-1185">Reference proteome</keyword>
<accession>A0A8C4N8M4</accession>
<evidence type="ECO:0000313" key="7">
    <source>
        <dbReference type="Ensembl" id="ENSEBUP00000003948.1"/>
    </source>
</evidence>
<reference evidence="7" key="2">
    <citation type="submission" date="2025-09" db="UniProtKB">
        <authorList>
            <consortium name="Ensembl"/>
        </authorList>
    </citation>
    <scope>IDENTIFICATION</scope>
</reference>
<dbReference type="Gene3D" id="3.40.50.300">
    <property type="entry name" value="P-loop containing nucleotide triphosphate hydrolases"/>
    <property type="match status" value="1"/>
</dbReference>
<proteinExistence type="inferred from homology"/>
<dbReference type="PANTHER" id="PTHR12784">
    <property type="entry name" value="STEERIN"/>
    <property type="match status" value="1"/>
</dbReference>
<dbReference type="Ensembl" id="ENSEBUT00000004353.1">
    <property type="protein sequence ID" value="ENSEBUP00000003948.1"/>
    <property type="gene ID" value="ENSEBUG00000002827.1"/>
</dbReference>
<dbReference type="Proteomes" id="UP000694388">
    <property type="component" value="Unplaced"/>
</dbReference>
<protein>
    <recommendedName>
        <fullName evidence="9">Neuron navigator 1</fullName>
    </recommendedName>
</protein>
<feature type="domain" description="Neuron navigator 1-like ubiquitin-like" evidence="5">
    <location>
        <begin position="196"/>
        <end position="297"/>
    </location>
</feature>
<evidence type="ECO:0008006" key="9">
    <source>
        <dbReference type="Google" id="ProtNLM"/>
    </source>
</evidence>
<feature type="coiled-coil region" evidence="3">
    <location>
        <begin position="81"/>
        <end position="136"/>
    </location>
</feature>
<dbReference type="InterPro" id="IPR039041">
    <property type="entry name" value="Nav/unc-53"/>
</dbReference>
<dbReference type="GeneTree" id="ENSGT00940000155663"/>
<dbReference type="Pfam" id="PF25408">
    <property type="entry name" value="AAA_lid_NAV1"/>
    <property type="match status" value="1"/>
</dbReference>
<dbReference type="PANTHER" id="PTHR12784:SF28">
    <property type="entry name" value="PROTEIN SICKIE"/>
    <property type="match status" value="1"/>
</dbReference>
<dbReference type="Pfam" id="PF23092">
    <property type="entry name" value="Ubiquitin_6"/>
    <property type="match status" value="1"/>
</dbReference>
<reference evidence="7" key="1">
    <citation type="submission" date="2025-08" db="UniProtKB">
        <authorList>
            <consortium name="Ensembl"/>
        </authorList>
    </citation>
    <scope>IDENTIFICATION</scope>
</reference>
<evidence type="ECO:0000259" key="5">
    <source>
        <dbReference type="Pfam" id="PF23092"/>
    </source>
</evidence>
<evidence type="ECO:0000256" key="4">
    <source>
        <dbReference type="SAM" id="MobiDB-lite"/>
    </source>
</evidence>
<feature type="region of interest" description="Disordered" evidence="4">
    <location>
        <begin position="36"/>
        <end position="76"/>
    </location>
</feature>
<keyword evidence="2 3" id="KW-0175">Coiled coil</keyword>
<dbReference type="InterPro" id="IPR027417">
    <property type="entry name" value="P-loop_NTPase"/>
</dbReference>
<dbReference type="InterPro" id="IPR057568">
    <property type="entry name" value="CortBP2_NAV1-like_AAA_lid"/>
</dbReference>
<name>A0A8C4N8M4_EPTBU</name>
<feature type="domain" description="CortBP2/NAV1-like AAA+ ATPase lid" evidence="6">
    <location>
        <begin position="479"/>
        <end position="581"/>
    </location>
</feature>
<evidence type="ECO:0000256" key="3">
    <source>
        <dbReference type="SAM" id="Coils"/>
    </source>
</evidence>
<comment type="similarity">
    <text evidence="1">Belongs to the Nav/unc-53 family.</text>
</comment>
<evidence type="ECO:0000256" key="1">
    <source>
        <dbReference type="ARBA" id="ARBA00006255"/>
    </source>
</evidence>
<feature type="compositionally biased region" description="Low complexity" evidence="4">
    <location>
        <begin position="64"/>
        <end position="76"/>
    </location>
</feature>
<feature type="compositionally biased region" description="Polar residues" evidence="4">
    <location>
        <begin position="609"/>
        <end position="619"/>
    </location>
</feature>